<name>A0A382P2Z6_9ZZZZ</name>
<feature type="non-terminal residue" evidence="1">
    <location>
        <position position="30"/>
    </location>
</feature>
<proteinExistence type="predicted"/>
<dbReference type="EMBL" id="UINC01104551">
    <property type="protein sequence ID" value="SVC67784.1"/>
    <property type="molecule type" value="Genomic_DNA"/>
</dbReference>
<sequence length="30" mass="3358">VSEAFTVYLRSEEKVLLMQRADEVGDFPGA</sequence>
<evidence type="ECO:0000313" key="1">
    <source>
        <dbReference type="EMBL" id="SVC67784.1"/>
    </source>
</evidence>
<accession>A0A382P2Z6</accession>
<dbReference type="AlphaFoldDB" id="A0A382P2Z6"/>
<protein>
    <submittedName>
        <fullName evidence="1">Uncharacterized protein</fullName>
    </submittedName>
</protein>
<organism evidence="1">
    <name type="scientific">marine metagenome</name>
    <dbReference type="NCBI Taxonomy" id="408172"/>
    <lineage>
        <taxon>unclassified sequences</taxon>
        <taxon>metagenomes</taxon>
        <taxon>ecological metagenomes</taxon>
    </lineage>
</organism>
<feature type="non-terminal residue" evidence="1">
    <location>
        <position position="1"/>
    </location>
</feature>
<reference evidence="1" key="1">
    <citation type="submission" date="2018-05" db="EMBL/GenBank/DDBJ databases">
        <authorList>
            <person name="Lanie J.A."/>
            <person name="Ng W.-L."/>
            <person name="Kazmierczak K.M."/>
            <person name="Andrzejewski T.M."/>
            <person name="Davidsen T.M."/>
            <person name="Wayne K.J."/>
            <person name="Tettelin H."/>
            <person name="Glass J.I."/>
            <person name="Rusch D."/>
            <person name="Podicherti R."/>
            <person name="Tsui H.-C.T."/>
            <person name="Winkler M.E."/>
        </authorList>
    </citation>
    <scope>NUCLEOTIDE SEQUENCE</scope>
</reference>
<gene>
    <name evidence="1" type="ORF">METZ01_LOCUS320638</name>
</gene>